<feature type="region of interest" description="Disordered" evidence="1">
    <location>
        <begin position="18"/>
        <end position="40"/>
    </location>
</feature>
<dbReference type="InterPro" id="IPR051213">
    <property type="entry name" value="START_lipid_transfer"/>
</dbReference>
<dbReference type="SUPFAM" id="SSF55961">
    <property type="entry name" value="Bet v1-like"/>
    <property type="match status" value="1"/>
</dbReference>
<organism evidence="4 5">
    <name type="scientific">Polyangium fumosum</name>
    <dbReference type="NCBI Taxonomy" id="889272"/>
    <lineage>
        <taxon>Bacteria</taxon>
        <taxon>Pseudomonadati</taxon>
        <taxon>Myxococcota</taxon>
        <taxon>Polyangia</taxon>
        <taxon>Polyangiales</taxon>
        <taxon>Polyangiaceae</taxon>
        <taxon>Polyangium</taxon>
    </lineage>
</organism>
<evidence type="ECO:0000313" key="4">
    <source>
        <dbReference type="EMBL" id="TKD12277.1"/>
    </source>
</evidence>
<dbReference type="RefSeq" id="WP_136927575.1">
    <property type="nucleotide sequence ID" value="NZ_SSMQ01000003.1"/>
</dbReference>
<keyword evidence="5" id="KW-1185">Reference proteome</keyword>
<gene>
    <name evidence="4" type="ORF">E8A74_03990</name>
</gene>
<protein>
    <recommendedName>
        <fullName evidence="3">START domain-containing protein</fullName>
    </recommendedName>
</protein>
<dbReference type="InterPro" id="IPR002913">
    <property type="entry name" value="START_lipid-bd_dom"/>
</dbReference>
<evidence type="ECO:0000256" key="1">
    <source>
        <dbReference type="SAM" id="MobiDB-lite"/>
    </source>
</evidence>
<dbReference type="Proteomes" id="UP000309215">
    <property type="component" value="Unassembled WGS sequence"/>
</dbReference>
<keyword evidence="2" id="KW-0732">Signal</keyword>
<evidence type="ECO:0000313" key="5">
    <source>
        <dbReference type="Proteomes" id="UP000309215"/>
    </source>
</evidence>
<evidence type="ECO:0000256" key="2">
    <source>
        <dbReference type="SAM" id="SignalP"/>
    </source>
</evidence>
<accession>A0A4U1JKA4</accession>
<feature type="signal peptide" evidence="2">
    <location>
        <begin position="1"/>
        <end position="20"/>
    </location>
</feature>
<name>A0A4U1JKA4_9BACT</name>
<comment type="caution">
    <text evidence="4">The sequence shown here is derived from an EMBL/GenBank/DDBJ whole genome shotgun (WGS) entry which is preliminary data.</text>
</comment>
<dbReference type="GO" id="GO:0005737">
    <property type="term" value="C:cytoplasm"/>
    <property type="evidence" value="ECO:0007669"/>
    <property type="project" value="UniProtKB-ARBA"/>
</dbReference>
<proteinExistence type="predicted"/>
<feature type="domain" description="START" evidence="3">
    <location>
        <begin position="82"/>
        <end position="224"/>
    </location>
</feature>
<dbReference type="OrthoDB" id="8592441at2"/>
<dbReference type="GO" id="GO:0008289">
    <property type="term" value="F:lipid binding"/>
    <property type="evidence" value="ECO:0007669"/>
    <property type="project" value="InterPro"/>
</dbReference>
<dbReference type="Gene3D" id="3.30.530.20">
    <property type="match status" value="1"/>
</dbReference>
<dbReference type="InterPro" id="IPR023393">
    <property type="entry name" value="START-like_dom_sf"/>
</dbReference>
<feature type="chain" id="PRO_5020662542" description="START domain-containing protein" evidence="2">
    <location>
        <begin position="21"/>
        <end position="224"/>
    </location>
</feature>
<reference evidence="4 5" key="1">
    <citation type="submission" date="2019-04" db="EMBL/GenBank/DDBJ databases">
        <authorList>
            <person name="Li Y."/>
            <person name="Wang J."/>
        </authorList>
    </citation>
    <scope>NUCLEOTIDE SEQUENCE [LARGE SCALE GENOMIC DNA]</scope>
    <source>
        <strain evidence="4 5">DSM 14668</strain>
    </source>
</reference>
<dbReference type="PANTHER" id="PTHR19308">
    <property type="entry name" value="PHOSPHATIDYLCHOLINE TRANSFER PROTEIN"/>
    <property type="match status" value="1"/>
</dbReference>
<sequence>MRRWTFLAILVALAPLDASAEPPPPSPAQAGAPSQVRAPAPASALASEGFTLLGEEKGVRVHRREKRSGVEFAAEASFPAPPEQVRRALLDYANHQKWQERLKENKVLARNADSLVIYQRLDLPVIDDRDYTIQVTWGAEGPILWMRFAAANERGPKPVADVVRVNTHEGAWRFDPEGGKGTRAVYRFHLDVGGNVPSWLGKGQAKDDIIDFFVRLNKELPKYR</sequence>
<dbReference type="Pfam" id="PF01852">
    <property type="entry name" value="START"/>
    <property type="match status" value="1"/>
</dbReference>
<evidence type="ECO:0000259" key="3">
    <source>
        <dbReference type="PROSITE" id="PS50848"/>
    </source>
</evidence>
<dbReference type="EMBL" id="SSMQ01000003">
    <property type="protein sequence ID" value="TKD12277.1"/>
    <property type="molecule type" value="Genomic_DNA"/>
</dbReference>
<dbReference type="PANTHER" id="PTHR19308:SF14">
    <property type="entry name" value="START DOMAIN-CONTAINING PROTEIN"/>
    <property type="match status" value="1"/>
</dbReference>
<dbReference type="AlphaFoldDB" id="A0A4U1JKA4"/>
<dbReference type="PROSITE" id="PS50848">
    <property type="entry name" value="START"/>
    <property type="match status" value="1"/>
</dbReference>